<keyword evidence="6 7" id="KW-0472">Membrane</keyword>
<keyword evidence="4 7" id="KW-0812">Transmembrane</keyword>
<feature type="transmembrane region" description="Helical" evidence="7">
    <location>
        <begin position="41"/>
        <end position="67"/>
    </location>
</feature>
<feature type="transmembrane region" description="Helical" evidence="7">
    <location>
        <begin position="412"/>
        <end position="433"/>
    </location>
</feature>
<dbReference type="InterPro" id="IPR052031">
    <property type="entry name" value="Membrane_Transporter-Flippase"/>
</dbReference>
<feature type="transmembrane region" description="Helical" evidence="7">
    <location>
        <begin position="160"/>
        <end position="183"/>
    </location>
</feature>
<feature type="transmembrane region" description="Helical" evidence="7">
    <location>
        <begin position="314"/>
        <end position="335"/>
    </location>
</feature>
<feature type="transmembrane region" description="Helical" evidence="7">
    <location>
        <begin position="129"/>
        <end position="148"/>
    </location>
</feature>
<comment type="caution">
    <text evidence="8">The sequence shown here is derived from an EMBL/GenBank/DDBJ whole genome shotgun (WGS) entry which is preliminary data.</text>
</comment>
<sequence length="438" mass="44796">MMVEGPILATLAKLSVPNLISLCSATVVSIAETTYVGRLGLASLGGIALAFPIFMLMQMLSAGALGGTVSGAVSRAFGAHDKARAESVAISALAIGLAFGLAFATLILLLGSPMFRLMGGQGDILHEAVAFSSMAALAVIPIWATNMLASAARGSGNMVVPAYTLLLAGLVQVGVGGALGLGLGPFPRFGIMGVALGQVVAFTGSALFLAAYLRSARSRLRMTFDFRKVSIAQIGAIMRIGGIAMLSPLLSVAAVLTLTTIVARYGDAALAGYGVAVRLEFLLIPIAFSVGVACVPLVGTAIGRGDVTRARAVAWTAGSLAAGVLAIVGGLLSLYPGLWVAIFTSDPAITFAAETYFRIAGFGFPFFGLGLCLYFAAQGAGRVGGPIFAQGLRLFLVLVGGAYLAIFETPLWSVFAISTAAMITMGIGTAVFVKRARW</sequence>
<evidence type="ECO:0000313" key="9">
    <source>
        <dbReference type="Proteomes" id="UP000445582"/>
    </source>
</evidence>
<evidence type="ECO:0000256" key="6">
    <source>
        <dbReference type="ARBA" id="ARBA00023136"/>
    </source>
</evidence>
<keyword evidence="2" id="KW-0813">Transport</keyword>
<feature type="transmembrane region" description="Helical" evidence="7">
    <location>
        <begin position="234"/>
        <end position="262"/>
    </location>
</feature>
<evidence type="ECO:0000256" key="7">
    <source>
        <dbReference type="SAM" id="Phobius"/>
    </source>
</evidence>
<reference evidence="8 9" key="1">
    <citation type="submission" date="2019-12" db="EMBL/GenBank/DDBJ databases">
        <title>Genomic-based taxomic classification of the family Erythrobacteraceae.</title>
        <authorList>
            <person name="Xu L."/>
        </authorList>
    </citation>
    <scope>NUCLEOTIDE SEQUENCE [LARGE SCALE GENOMIC DNA]</scope>
    <source>
        <strain evidence="8 9">MCCC 1A09965</strain>
    </source>
</reference>
<keyword evidence="9" id="KW-1185">Reference proteome</keyword>
<dbReference type="EMBL" id="WTYN01000004">
    <property type="protein sequence ID" value="MXO63856.1"/>
    <property type="molecule type" value="Genomic_DNA"/>
</dbReference>
<dbReference type="GO" id="GO:0042910">
    <property type="term" value="F:xenobiotic transmembrane transporter activity"/>
    <property type="evidence" value="ECO:0007669"/>
    <property type="project" value="InterPro"/>
</dbReference>
<dbReference type="OrthoDB" id="9806302at2"/>
<name>A0A844YFB6_9SPHN</name>
<organism evidence="8 9">
    <name type="scientific">Qipengyuania oceanensis</name>
    <dbReference type="NCBI Taxonomy" id="1463597"/>
    <lineage>
        <taxon>Bacteria</taxon>
        <taxon>Pseudomonadati</taxon>
        <taxon>Pseudomonadota</taxon>
        <taxon>Alphaproteobacteria</taxon>
        <taxon>Sphingomonadales</taxon>
        <taxon>Erythrobacteraceae</taxon>
        <taxon>Qipengyuania</taxon>
    </lineage>
</organism>
<evidence type="ECO:0000256" key="2">
    <source>
        <dbReference type="ARBA" id="ARBA00022448"/>
    </source>
</evidence>
<dbReference type="PIRSF" id="PIRSF006603">
    <property type="entry name" value="DinF"/>
    <property type="match status" value="1"/>
</dbReference>
<keyword evidence="5 7" id="KW-1133">Transmembrane helix</keyword>
<protein>
    <submittedName>
        <fullName evidence="8">MATE family efflux transporter</fullName>
    </submittedName>
</protein>
<gene>
    <name evidence="8" type="ORF">GRI48_12650</name>
</gene>
<feature type="transmembrane region" description="Helical" evidence="7">
    <location>
        <begin position="189"/>
        <end position="213"/>
    </location>
</feature>
<dbReference type="AlphaFoldDB" id="A0A844YFB6"/>
<feature type="transmembrane region" description="Helical" evidence="7">
    <location>
        <begin position="355"/>
        <end position="375"/>
    </location>
</feature>
<evidence type="ECO:0000313" key="8">
    <source>
        <dbReference type="EMBL" id="MXO63856.1"/>
    </source>
</evidence>
<dbReference type="Proteomes" id="UP000445582">
    <property type="component" value="Unassembled WGS sequence"/>
</dbReference>
<dbReference type="InterPro" id="IPR048279">
    <property type="entry name" value="MdtK-like"/>
</dbReference>
<dbReference type="GO" id="GO:0015297">
    <property type="term" value="F:antiporter activity"/>
    <property type="evidence" value="ECO:0007669"/>
    <property type="project" value="InterPro"/>
</dbReference>
<evidence type="ECO:0000256" key="3">
    <source>
        <dbReference type="ARBA" id="ARBA00022475"/>
    </source>
</evidence>
<feature type="transmembrane region" description="Helical" evidence="7">
    <location>
        <begin position="88"/>
        <end position="109"/>
    </location>
</feature>
<comment type="subcellular location">
    <subcellularLocation>
        <location evidence="1">Cell inner membrane</location>
        <topology evidence="1">Multi-pass membrane protein</topology>
    </subcellularLocation>
</comment>
<evidence type="ECO:0000256" key="5">
    <source>
        <dbReference type="ARBA" id="ARBA00022989"/>
    </source>
</evidence>
<dbReference type="GO" id="GO:0005886">
    <property type="term" value="C:plasma membrane"/>
    <property type="evidence" value="ECO:0007669"/>
    <property type="project" value="UniProtKB-SubCell"/>
</dbReference>
<dbReference type="InterPro" id="IPR002528">
    <property type="entry name" value="MATE_fam"/>
</dbReference>
<dbReference type="Pfam" id="PF01554">
    <property type="entry name" value="MatE"/>
    <property type="match status" value="2"/>
</dbReference>
<proteinExistence type="predicted"/>
<evidence type="ECO:0000256" key="4">
    <source>
        <dbReference type="ARBA" id="ARBA00022692"/>
    </source>
</evidence>
<feature type="transmembrane region" description="Helical" evidence="7">
    <location>
        <begin position="387"/>
        <end position="406"/>
    </location>
</feature>
<evidence type="ECO:0000256" key="1">
    <source>
        <dbReference type="ARBA" id="ARBA00004429"/>
    </source>
</evidence>
<keyword evidence="3" id="KW-1003">Cell membrane</keyword>
<accession>A0A844YFB6</accession>
<dbReference type="PANTHER" id="PTHR43549:SF3">
    <property type="entry name" value="MULTIDRUG RESISTANCE PROTEIN YPNP-RELATED"/>
    <property type="match status" value="1"/>
</dbReference>
<dbReference type="PANTHER" id="PTHR43549">
    <property type="entry name" value="MULTIDRUG RESISTANCE PROTEIN YPNP-RELATED"/>
    <property type="match status" value="1"/>
</dbReference>
<feature type="transmembrane region" description="Helical" evidence="7">
    <location>
        <begin position="282"/>
        <end position="302"/>
    </location>
</feature>